<sequence>MFEANHGAYSIRSWPKVPSGGRVGIATAPIFYRISQAAGDFIRNLD</sequence>
<organism evidence="1">
    <name type="scientific">uncultured Rubrobacteraceae bacterium</name>
    <dbReference type="NCBI Taxonomy" id="349277"/>
    <lineage>
        <taxon>Bacteria</taxon>
        <taxon>Bacillati</taxon>
        <taxon>Actinomycetota</taxon>
        <taxon>Rubrobacteria</taxon>
        <taxon>Rubrobacterales</taxon>
        <taxon>Rubrobacteraceae</taxon>
        <taxon>environmental samples</taxon>
    </lineage>
</organism>
<protein>
    <submittedName>
        <fullName evidence="1">Uncharacterized protein</fullName>
    </submittedName>
</protein>
<dbReference type="EMBL" id="CADCUV010000034">
    <property type="protein sequence ID" value="CAA9392746.1"/>
    <property type="molecule type" value="Genomic_DNA"/>
</dbReference>
<reference evidence="1" key="1">
    <citation type="submission" date="2020-02" db="EMBL/GenBank/DDBJ databases">
        <authorList>
            <person name="Meier V. D."/>
        </authorList>
    </citation>
    <scope>NUCLEOTIDE SEQUENCE</scope>
    <source>
        <strain evidence="1">AVDCRST_MAG22</strain>
    </source>
</reference>
<dbReference type="AlphaFoldDB" id="A0A6J4NQ96"/>
<gene>
    <name evidence="1" type="ORF">AVDCRST_MAG22-712</name>
</gene>
<evidence type="ECO:0000313" key="1">
    <source>
        <dbReference type="EMBL" id="CAA9392746.1"/>
    </source>
</evidence>
<accession>A0A6J4NQ96</accession>
<proteinExistence type="predicted"/>
<name>A0A6J4NQ96_9ACTN</name>